<evidence type="ECO:0000313" key="8">
    <source>
        <dbReference type="EMBL" id="KGX91333.1"/>
    </source>
</evidence>
<feature type="transmembrane region" description="Helical" evidence="6">
    <location>
        <begin position="68"/>
        <end position="95"/>
    </location>
</feature>
<dbReference type="GO" id="GO:0005886">
    <property type="term" value="C:plasma membrane"/>
    <property type="evidence" value="ECO:0007669"/>
    <property type="project" value="UniProtKB-SubCell"/>
</dbReference>
<protein>
    <submittedName>
        <fullName evidence="8">Membrane protein</fullName>
    </submittedName>
</protein>
<evidence type="ECO:0000256" key="3">
    <source>
        <dbReference type="ARBA" id="ARBA00022692"/>
    </source>
</evidence>
<proteinExistence type="predicted"/>
<dbReference type="PANTHER" id="PTHR36115:SF9">
    <property type="entry name" value="LMO1584 PROTEIN"/>
    <property type="match status" value="1"/>
</dbReference>
<keyword evidence="9" id="KW-1185">Reference proteome</keyword>
<evidence type="ECO:0000256" key="2">
    <source>
        <dbReference type="ARBA" id="ARBA00022475"/>
    </source>
</evidence>
<dbReference type="eggNOG" id="COG1714">
    <property type="taxonomic scope" value="Bacteria"/>
</dbReference>
<dbReference type="InterPro" id="IPR051791">
    <property type="entry name" value="Pra-immunoreactive"/>
</dbReference>
<evidence type="ECO:0000256" key="5">
    <source>
        <dbReference type="ARBA" id="ARBA00023136"/>
    </source>
</evidence>
<feature type="transmembrane region" description="Helical" evidence="6">
    <location>
        <begin position="127"/>
        <end position="146"/>
    </location>
</feature>
<evidence type="ECO:0000256" key="4">
    <source>
        <dbReference type="ARBA" id="ARBA00022989"/>
    </source>
</evidence>
<dbReference type="AlphaFoldDB" id="A0A0A5GJD7"/>
<evidence type="ECO:0000313" key="9">
    <source>
        <dbReference type="Proteomes" id="UP000030528"/>
    </source>
</evidence>
<keyword evidence="5 6" id="KW-0472">Membrane</keyword>
<evidence type="ECO:0000256" key="6">
    <source>
        <dbReference type="SAM" id="Phobius"/>
    </source>
</evidence>
<name>A0A0A5GJD7_9BACI</name>
<dbReference type="STRING" id="1385510.GCA_000425205_02477"/>
<accession>A0A0A5GJD7</accession>
<keyword evidence="3 6" id="KW-0812">Transmembrane</keyword>
<sequence length="181" mass="20591">MDTVEHTNPTSNLKEVLSSNQDAMYRFLYAGFLTRFFAYLIDLLVVYSINAIITRPLLSAFNLTEAKLYIDLLSVMNITTSLVFFLYFILMTFFFQATLGKMAFGLKVVSLKGNALTKWQIVTRELFGRYISMAAAGIPYLVVAFTKKHQGIHDLFADTSVLKESLKDLNDELHTTFKKAE</sequence>
<dbReference type="InterPro" id="IPR010432">
    <property type="entry name" value="RDD"/>
</dbReference>
<feature type="domain" description="RDD" evidence="7">
    <location>
        <begin position="29"/>
        <end position="157"/>
    </location>
</feature>
<dbReference type="OrthoDB" id="9793824at2"/>
<dbReference type="PANTHER" id="PTHR36115">
    <property type="entry name" value="PROLINE-RICH ANTIGEN HOMOLOG-RELATED"/>
    <property type="match status" value="1"/>
</dbReference>
<dbReference type="RefSeq" id="WP_051239911.1">
    <property type="nucleotide sequence ID" value="NZ_AULI01000010.1"/>
</dbReference>
<keyword evidence="2" id="KW-1003">Cell membrane</keyword>
<comment type="subcellular location">
    <subcellularLocation>
        <location evidence="1">Cell membrane</location>
        <topology evidence="1">Multi-pass membrane protein</topology>
    </subcellularLocation>
</comment>
<dbReference type="Proteomes" id="UP000030528">
    <property type="component" value="Unassembled WGS sequence"/>
</dbReference>
<evidence type="ECO:0000259" key="7">
    <source>
        <dbReference type="Pfam" id="PF06271"/>
    </source>
</evidence>
<reference evidence="8 9" key="1">
    <citation type="submission" date="2013-08" db="EMBL/GenBank/DDBJ databases">
        <authorList>
            <person name="Huang J."/>
            <person name="Wang G."/>
        </authorList>
    </citation>
    <scope>NUCLEOTIDE SEQUENCE [LARGE SCALE GENOMIC DNA]</scope>
    <source>
        <strain evidence="8 9">JSM 076056</strain>
    </source>
</reference>
<organism evidence="8 9">
    <name type="scientific">Pontibacillus halophilus JSM 076056 = DSM 19796</name>
    <dbReference type="NCBI Taxonomy" id="1385510"/>
    <lineage>
        <taxon>Bacteria</taxon>
        <taxon>Bacillati</taxon>
        <taxon>Bacillota</taxon>
        <taxon>Bacilli</taxon>
        <taxon>Bacillales</taxon>
        <taxon>Bacillaceae</taxon>
        <taxon>Pontibacillus</taxon>
    </lineage>
</organism>
<comment type="caution">
    <text evidence="8">The sequence shown here is derived from an EMBL/GenBank/DDBJ whole genome shotgun (WGS) entry which is preliminary data.</text>
</comment>
<evidence type="ECO:0000256" key="1">
    <source>
        <dbReference type="ARBA" id="ARBA00004651"/>
    </source>
</evidence>
<feature type="transmembrane region" description="Helical" evidence="6">
    <location>
        <begin position="27"/>
        <end position="47"/>
    </location>
</feature>
<keyword evidence="4 6" id="KW-1133">Transmembrane helix</keyword>
<dbReference type="Pfam" id="PF06271">
    <property type="entry name" value="RDD"/>
    <property type="match status" value="1"/>
</dbReference>
<dbReference type="EMBL" id="AVPE01000010">
    <property type="protein sequence ID" value="KGX91333.1"/>
    <property type="molecule type" value="Genomic_DNA"/>
</dbReference>
<gene>
    <name evidence="8" type="ORF">N781_04515</name>
</gene>